<dbReference type="AlphaFoldDB" id="A0AAE1NLB0"/>
<protein>
    <submittedName>
        <fullName evidence="1">Uncharacterized protein</fullName>
    </submittedName>
</protein>
<accession>A0AAE1NLB0</accession>
<keyword evidence="2" id="KW-1185">Reference proteome</keyword>
<evidence type="ECO:0000313" key="2">
    <source>
        <dbReference type="Proteomes" id="UP001292094"/>
    </source>
</evidence>
<organism evidence="1 2">
    <name type="scientific">Petrolisthes manimaculis</name>
    <dbReference type="NCBI Taxonomy" id="1843537"/>
    <lineage>
        <taxon>Eukaryota</taxon>
        <taxon>Metazoa</taxon>
        <taxon>Ecdysozoa</taxon>
        <taxon>Arthropoda</taxon>
        <taxon>Crustacea</taxon>
        <taxon>Multicrustacea</taxon>
        <taxon>Malacostraca</taxon>
        <taxon>Eumalacostraca</taxon>
        <taxon>Eucarida</taxon>
        <taxon>Decapoda</taxon>
        <taxon>Pleocyemata</taxon>
        <taxon>Anomura</taxon>
        <taxon>Galatheoidea</taxon>
        <taxon>Porcellanidae</taxon>
        <taxon>Petrolisthes</taxon>
    </lineage>
</organism>
<dbReference type="EMBL" id="JAWZYT010005118">
    <property type="protein sequence ID" value="KAK4291567.1"/>
    <property type="molecule type" value="Genomic_DNA"/>
</dbReference>
<proteinExistence type="predicted"/>
<dbReference type="Proteomes" id="UP001292094">
    <property type="component" value="Unassembled WGS sequence"/>
</dbReference>
<comment type="caution">
    <text evidence="1">The sequence shown here is derived from an EMBL/GenBank/DDBJ whole genome shotgun (WGS) entry which is preliminary data.</text>
</comment>
<reference evidence="1" key="1">
    <citation type="submission" date="2023-11" db="EMBL/GenBank/DDBJ databases">
        <title>Genome assemblies of two species of porcelain crab, Petrolisthes cinctipes and Petrolisthes manimaculis (Anomura: Porcellanidae).</title>
        <authorList>
            <person name="Angst P."/>
        </authorList>
    </citation>
    <scope>NUCLEOTIDE SEQUENCE</scope>
    <source>
        <strain evidence="1">PB745_02</strain>
        <tissue evidence="1">Gill</tissue>
    </source>
</reference>
<name>A0AAE1NLB0_9EUCA</name>
<sequence length="54" mass="6240">ALVLRTLQGRTSPSKPRLTTRRIQEVPIKVSEGLRRRDTEPGRIMMEVITLARR</sequence>
<evidence type="ECO:0000313" key="1">
    <source>
        <dbReference type="EMBL" id="KAK4291567.1"/>
    </source>
</evidence>
<feature type="non-terminal residue" evidence="1">
    <location>
        <position position="1"/>
    </location>
</feature>
<gene>
    <name evidence="1" type="ORF">Pmani_035611</name>
</gene>